<dbReference type="EMBL" id="CP001843">
    <property type="protein sequence ID" value="AEF86649.1"/>
    <property type="molecule type" value="Genomic_DNA"/>
</dbReference>
<dbReference type="GO" id="GO:0006508">
    <property type="term" value="P:proteolysis"/>
    <property type="evidence" value="ECO:0007669"/>
    <property type="project" value="UniProtKB-KW"/>
</dbReference>
<dbReference type="GO" id="GO:0004181">
    <property type="term" value="F:metallocarboxypeptidase activity"/>
    <property type="evidence" value="ECO:0007669"/>
    <property type="project" value="InterPro"/>
</dbReference>
<evidence type="ECO:0000259" key="7">
    <source>
        <dbReference type="Pfam" id="PF01432"/>
    </source>
</evidence>
<dbReference type="PANTHER" id="PTHR34217">
    <property type="entry name" value="METAL-DEPENDENT CARBOXYPEPTIDASE"/>
    <property type="match status" value="1"/>
</dbReference>
<reference evidence="9 10" key="2">
    <citation type="journal article" date="2011" name="ISME J.">
        <title>RNA-seq reveals cooperative metabolic interactions between two termite-gut spirochete species in co-culture.</title>
        <authorList>
            <person name="Rosenthal A.Z."/>
            <person name="Matson E.G."/>
            <person name="Eldar A."/>
            <person name="Leadbetter J.R."/>
        </authorList>
    </citation>
    <scope>NUCLEOTIDE SEQUENCE [LARGE SCALE GENOMIC DNA]</scope>
    <source>
        <strain evidence="10">ATCC BAA-887 / DSM 12427 / ZAS-2</strain>
    </source>
</reference>
<dbReference type="Proteomes" id="UP000009223">
    <property type="component" value="Chromosome"/>
</dbReference>
<dbReference type="STRING" id="545694.TREPR_0613"/>
<organism evidence="9 10">
    <name type="scientific">Treponema primitia (strain ATCC BAA-887 / DSM 12427 / ZAS-2)</name>
    <dbReference type="NCBI Taxonomy" id="545694"/>
    <lineage>
        <taxon>Bacteria</taxon>
        <taxon>Pseudomonadati</taxon>
        <taxon>Spirochaetota</taxon>
        <taxon>Spirochaetia</taxon>
        <taxon>Spirochaetales</taxon>
        <taxon>Treponemataceae</taxon>
        <taxon>Treponema</taxon>
    </lineage>
</organism>
<gene>
    <name evidence="9" type="ordered locus">TREPR_0613</name>
</gene>
<evidence type="ECO:0000256" key="6">
    <source>
        <dbReference type="RuleBase" id="RU003435"/>
    </source>
</evidence>
<keyword evidence="1 6" id="KW-0645">Protease</keyword>
<evidence type="ECO:0000256" key="1">
    <source>
        <dbReference type="ARBA" id="ARBA00022670"/>
    </source>
</evidence>
<name>F5YKM9_TREPZ</name>
<dbReference type="KEGG" id="tpi:TREPR_0613"/>
<evidence type="ECO:0000313" key="9">
    <source>
        <dbReference type="EMBL" id="AEF86649.1"/>
    </source>
</evidence>
<dbReference type="SUPFAM" id="SSF55486">
    <property type="entry name" value="Metalloproteases ('zincins'), catalytic domain"/>
    <property type="match status" value="1"/>
</dbReference>
<dbReference type="InterPro" id="IPR001333">
    <property type="entry name" value="Peptidase_M32_Taq"/>
</dbReference>
<protein>
    <submittedName>
        <fullName evidence="9">Oligoendopeptidase, PepF/M3 family</fullName>
    </submittedName>
</protein>
<reference evidence="10" key="1">
    <citation type="submission" date="2009-12" db="EMBL/GenBank/DDBJ databases">
        <title>Complete sequence of Treponema primitia strain ZAS-2.</title>
        <authorList>
            <person name="Tetu S.G."/>
            <person name="Matson E."/>
            <person name="Ren Q."/>
            <person name="Seshadri R."/>
            <person name="Elbourne L."/>
            <person name="Hassan K.A."/>
            <person name="Durkin A."/>
            <person name="Radune D."/>
            <person name="Mohamoud Y."/>
            <person name="Shay R."/>
            <person name="Jin S."/>
            <person name="Zhang X."/>
            <person name="Lucey K."/>
            <person name="Ballor N.R."/>
            <person name="Ottesen E."/>
            <person name="Rosenthal R."/>
            <person name="Allen A."/>
            <person name="Leadbetter J.R."/>
            <person name="Paulsen I.T."/>
        </authorList>
    </citation>
    <scope>NUCLEOTIDE SEQUENCE [LARGE SCALE GENOMIC DNA]</scope>
    <source>
        <strain evidence="10">ATCC BAA-887 / DSM 12427 / ZAS-2</strain>
    </source>
</reference>
<evidence type="ECO:0000256" key="2">
    <source>
        <dbReference type="ARBA" id="ARBA00022723"/>
    </source>
</evidence>
<keyword evidence="5 6" id="KW-0482">Metalloprotease</keyword>
<evidence type="ECO:0000256" key="3">
    <source>
        <dbReference type="ARBA" id="ARBA00022801"/>
    </source>
</evidence>
<dbReference type="NCBIfam" id="TIGR02290">
    <property type="entry name" value="M3_fam_3"/>
    <property type="match status" value="1"/>
</dbReference>
<dbReference type="InterPro" id="IPR013647">
    <property type="entry name" value="OligopepF_N_dom"/>
</dbReference>
<dbReference type="eggNOG" id="COG1164">
    <property type="taxonomic scope" value="Bacteria"/>
</dbReference>
<evidence type="ECO:0000313" key="10">
    <source>
        <dbReference type="Proteomes" id="UP000009223"/>
    </source>
</evidence>
<dbReference type="PANTHER" id="PTHR34217:SF1">
    <property type="entry name" value="CARBOXYPEPTIDASE 1"/>
    <property type="match status" value="1"/>
</dbReference>
<keyword evidence="10" id="KW-1185">Reference proteome</keyword>
<dbReference type="GO" id="GO:0046872">
    <property type="term" value="F:metal ion binding"/>
    <property type="evidence" value="ECO:0007669"/>
    <property type="project" value="UniProtKB-UniRule"/>
</dbReference>
<dbReference type="InterPro" id="IPR042088">
    <property type="entry name" value="OligoPept_F_C"/>
</dbReference>
<dbReference type="AlphaFoldDB" id="F5YKM9"/>
<accession>F5YKM9</accession>
<dbReference type="InterPro" id="IPR011977">
    <property type="entry name" value="Pept_M3B_clade3"/>
</dbReference>
<dbReference type="InterPro" id="IPR034006">
    <property type="entry name" value="M3B_PepF_2"/>
</dbReference>
<comment type="similarity">
    <text evidence="6">Belongs to the peptidase M3 family.</text>
</comment>
<dbReference type="Gene3D" id="1.10.1370.20">
    <property type="entry name" value="Oligoendopeptidase f, C-terminal domain"/>
    <property type="match status" value="1"/>
</dbReference>
<dbReference type="InterPro" id="IPR001567">
    <property type="entry name" value="Pept_M3A_M3B_dom"/>
</dbReference>
<dbReference type="CDD" id="cd09607">
    <property type="entry name" value="M3B_PepF"/>
    <property type="match status" value="1"/>
</dbReference>
<comment type="cofactor">
    <cofactor evidence="6">
        <name>Zn(2+)</name>
        <dbReference type="ChEBI" id="CHEBI:29105"/>
    </cofactor>
    <text evidence="6">Binds 1 zinc ion.</text>
</comment>
<proteinExistence type="inferred from homology"/>
<evidence type="ECO:0000256" key="5">
    <source>
        <dbReference type="ARBA" id="ARBA00023049"/>
    </source>
</evidence>
<dbReference type="Gene3D" id="1.20.140.70">
    <property type="entry name" value="Oligopeptidase f, N-terminal domain"/>
    <property type="match status" value="1"/>
</dbReference>
<keyword evidence="2 6" id="KW-0479">Metal-binding</keyword>
<dbReference type="GO" id="GO:0004222">
    <property type="term" value="F:metalloendopeptidase activity"/>
    <property type="evidence" value="ECO:0007669"/>
    <property type="project" value="InterPro"/>
</dbReference>
<keyword evidence="4 6" id="KW-0862">Zinc</keyword>
<dbReference type="Pfam" id="PF01432">
    <property type="entry name" value="Peptidase_M3"/>
    <property type="match status" value="1"/>
</dbReference>
<evidence type="ECO:0000259" key="8">
    <source>
        <dbReference type="Pfam" id="PF08439"/>
    </source>
</evidence>
<feature type="domain" description="Oligopeptidase F N-terminal" evidence="8">
    <location>
        <begin position="127"/>
        <end position="185"/>
    </location>
</feature>
<evidence type="ECO:0000256" key="4">
    <source>
        <dbReference type="ARBA" id="ARBA00022833"/>
    </source>
</evidence>
<feature type="domain" description="Peptidase M3A/M3B catalytic" evidence="7">
    <location>
        <begin position="351"/>
        <end position="607"/>
    </location>
</feature>
<dbReference type="RefSeq" id="WP_015709411.1">
    <property type="nucleotide sequence ID" value="NC_015578.1"/>
</dbReference>
<dbReference type="OrthoDB" id="9769691at2"/>
<sequence length="627" mass="68675">MPSGIKTGDAQTEALPKWDLTTIYPSFDSPEYRRDLELLKGKIAAFLQLLGTPLPESGIAAALLALIGVYEEAGNLNENLSAYAEAIYTADTRDSRALAEINAIDAAALPLGKGAVIFRNRLAEAKDRVLKALDTEPALKPFDFFIRESLEKAAYQMSPELEDLANDLARSGGDAWGRLQEAVSSTATALWDRDTGERKTVIALRDLAHSPDRKVRERAYRAELEAWASMKIPLASSLNGVKGSSLTVGKRRGWKSILQKSAFQSRVSEKALGALIVAMEGSLPVFRRYLKTKASLLGLKSCAGNCVASCAFYDLFAPVGGITKKWTWTGATEFIIEQFGAFDPDMGAFARRAVDSSWIDALGREGKIGGAYCTDFPLAGHPGELPRGESRILCNFEGSFDSVFTVAHELGHAWHHELIKDLNRFQAAYPMTLAETASIFAETIIFEGALGNATDDHERVGLIEGNLKDCCQVIVDILSRFYFEQALFEQRENRELPAEELCALMIDAQKKTYGDGLDPEQLHPYMWAVKSHYYNPGLAFYNYPYAFGQLFSLGLFARAKKEGQGLAGGKTGFASGYRKMLRLTGQASAVDVAKSAGFDIEDGAFWQGGIALIAERVEEFVKLAKTL</sequence>
<dbReference type="HOGENOM" id="CLU_021290_3_1_12"/>
<keyword evidence="3 6" id="KW-0378">Hydrolase</keyword>
<dbReference type="Pfam" id="PF08439">
    <property type="entry name" value="Peptidase_M3_N"/>
    <property type="match status" value="1"/>
</dbReference>